<organism evidence="2 3">
    <name type="scientific">Zymoseptoria tritici ST99CH_1A5</name>
    <dbReference type="NCBI Taxonomy" id="1276529"/>
    <lineage>
        <taxon>Eukaryota</taxon>
        <taxon>Fungi</taxon>
        <taxon>Dikarya</taxon>
        <taxon>Ascomycota</taxon>
        <taxon>Pezizomycotina</taxon>
        <taxon>Dothideomycetes</taxon>
        <taxon>Dothideomycetidae</taxon>
        <taxon>Mycosphaerellales</taxon>
        <taxon>Mycosphaerellaceae</taxon>
        <taxon>Zymoseptoria</taxon>
    </lineage>
</organism>
<feature type="compositionally biased region" description="Polar residues" evidence="1">
    <location>
        <begin position="87"/>
        <end position="125"/>
    </location>
</feature>
<sequence>MESSTEHEIRRLKERVDVLENRVEQMMAAIVHLQERPHNMNSSIASSPCPDSRLPSNGNPQRASSSAAPHHVSSTPQGDSTHDPIPSSRTLQGDSTYNPTPSSRTLYSDSTYNPTPSSSTISQGDDTTEAEENTSPERALPTSTPPHALARVMQSRDMINADGKSSSPVRKN</sequence>
<gene>
    <name evidence="2" type="ORF">ZT1A5_G11844</name>
</gene>
<accession>A0A1Y6M5K8</accession>
<dbReference type="AlphaFoldDB" id="A0A1Y6M5K8"/>
<protein>
    <submittedName>
        <fullName evidence="2">Uncharacterized protein</fullName>
    </submittedName>
</protein>
<name>A0A1Y6M5K8_ZYMTR</name>
<reference evidence="2 3" key="1">
    <citation type="submission" date="2016-10" db="EMBL/GenBank/DDBJ databases">
        <authorList>
            <person name="Varghese N."/>
        </authorList>
    </citation>
    <scope>NUCLEOTIDE SEQUENCE [LARGE SCALE GENOMIC DNA]</scope>
</reference>
<evidence type="ECO:0000256" key="1">
    <source>
        <dbReference type="SAM" id="MobiDB-lite"/>
    </source>
</evidence>
<dbReference type="Proteomes" id="UP000215453">
    <property type="component" value="Chromosome 18"/>
</dbReference>
<dbReference type="EMBL" id="LT882693">
    <property type="protein sequence ID" value="SMY30391.1"/>
    <property type="molecule type" value="Genomic_DNA"/>
</dbReference>
<feature type="compositionally biased region" description="Polar residues" evidence="1">
    <location>
        <begin position="163"/>
        <end position="172"/>
    </location>
</feature>
<proteinExistence type="predicted"/>
<evidence type="ECO:0000313" key="2">
    <source>
        <dbReference type="EMBL" id="SMY30391.1"/>
    </source>
</evidence>
<feature type="region of interest" description="Disordered" evidence="1">
    <location>
        <begin position="33"/>
        <end position="172"/>
    </location>
</feature>
<evidence type="ECO:0000313" key="3">
    <source>
        <dbReference type="Proteomes" id="UP000215453"/>
    </source>
</evidence>